<feature type="compositionally biased region" description="Basic and acidic residues" evidence="3">
    <location>
        <begin position="189"/>
        <end position="227"/>
    </location>
</feature>
<dbReference type="KEGG" id="mze:101480920"/>
<dbReference type="PROSITE" id="PS01031">
    <property type="entry name" value="SHSP"/>
    <property type="match status" value="1"/>
</dbReference>
<dbReference type="InterPro" id="IPR008978">
    <property type="entry name" value="HSP20-like_chaperone"/>
</dbReference>
<dbReference type="OrthoDB" id="1431247at2759"/>
<evidence type="ECO:0000256" key="1">
    <source>
        <dbReference type="PROSITE-ProRule" id="PRU00285"/>
    </source>
</evidence>
<dbReference type="Proteomes" id="UP000265160">
    <property type="component" value="Unplaced"/>
</dbReference>
<evidence type="ECO:0000313" key="5">
    <source>
        <dbReference type="Ensembl" id="ENSMZEP00005029183.1"/>
    </source>
</evidence>
<dbReference type="RefSeq" id="XP_004566732.1">
    <property type="nucleotide sequence ID" value="XM_004566675.3"/>
</dbReference>
<name>A0A3P9D3N0_9CICH</name>
<dbReference type="GO" id="GO:0043066">
    <property type="term" value="P:negative regulation of apoptotic process"/>
    <property type="evidence" value="ECO:0007669"/>
    <property type="project" value="TreeGrafter"/>
</dbReference>
<feature type="compositionally biased region" description="Polar residues" evidence="3">
    <location>
        <begin position="289"/>
        <end position="317"/>
    </location>
</feature>
<dbReference type="GO" id="GO:0009408">
    <property type="term" value="P:response to heat"/>
    <property type="evidence" value="ECO:0007669"/>
    <property type="project" value="TreeGrafter"/>
</dbReference>
<dbReference type="Ensembl" id="ENSMZET00005030101.1">
    <property type="protein sequence ID" value="ENSMZEP00005029183.1"/>
    <property type="gene ID" value="ENSMZEG00005021752.1"/>
</dbReference>
<dbReference type="PANTHER" id="PTHR45640:SF7">
    <property type="entry name" value="HEAT SHOCK PROTEIN BETA-1"/>
    <property type="match status" value="1"/>
</dbReference>
<feature type="compositionally biased region" description="Polar residues" evidence="3">
    <location>
        <begin position="269"/>
        <end position="283"/>
    </location>
</feature>
<dbReference type="SUPFAM" id="SSF49764">
    <property type="entry name" value="HSP20-like chaperones"/>
    <property type="match status" value="1"/>
</dbReference>
<dbReference type="STRING" id="106582.ENSMZEP00005029183"/>
<dbReference type="GO" id="GO:0051082">
    <property type="term" value="F:unfolded protein binding"/>
    <property type="evidence" value="ECO:0007669"/>
    <property type="project" value="TreeGrafter"/>
</dbReference>
<feature type="domain" description="SHSP" evidence="4">
    <location>
        <begin position="73"/>
        <end position="182"/>
    </location>
</feature>
<comment type="similarity">
    <text evidence="1 2">Belongs to the small heat shock protein (HSP20) family.</text>
</comment>
<evidence type="ECO:0000256" key="2">
    <source>
        <dbReference type="RuleBase" id="RU003616"/>
    </source>
</evidence>
<dbReference type="InterPro" id="IPR002068">
    <property type="entry name" value="A-crystallin/Hsp20_dom"/>
</dbReference>
<evidence type="ECO:0000256" key="3">
    <source>
        <dbReference type="SAM" id="MobiDB-lite"/>
    </source>
</evidence>
<dbReference type="InterPro" id="IPR001436">
    <property type="entry name" value="Alpha-crystallin/sHSP_animal"/>
</dbReference>
<dbReference type="Pfam" id="PF00011">
    <property type="entry name" value="HSP20"/>
    <property type="match status" value="1"/>
</dbReference>
<dbReference type="GeneTree" id="ENSGT00940000155882"/>
<evidence type="ECO:0000259" key="4">
    <source>
        <dbReference type="PROSITE" id="PS01031"/>
    </source>
</evidence>
<dbReference type="AlphaFoldDB" id="A0A3P9D3N0"/>
<reference evidence="5" key="1">
    <citation type="submission" date="2025-08" db="UniProtKB">
        <authorList>
            <consortium name="Ensembl"/>
        </authorList>
    </citation>
    <scope>IDENTIFICATION</scope>
</reference>
<proteinExistence type="inferred from homology"/>
<dbReference type="PANTHER" id="PTHR45640">
    <property type="entry name" value="HEAT SHOCK PROTEIN HSP-12.2-RELATED"/>
    <property type="match status" value="1"/>
</dbReference>
<feature type="compositionally biased region" description="Basic and acidic residues" evidence="3">
    <location>
        <begin position="238"/>
        <end position="254"/>
    </location>
</feature>
<dbReference type="GO" id="GO:0005634">
    <property type="term" value="C:nucleus"/>
    <property type="evidence" value="ECO:0007669"/>
    <property type="project" value="TreeGrafter"/>
</dbReference>
<organism evidence="5 6">
    <name type="scientific">Maylandia zebra</name>
    <name type="common">zebra mbuna</name>
    <dbReference type="NCBI Taxonomy" id="106582"/>
    <lineage>
        <taxon>Eukaryota</taxon>
        <taxon>Metazoa</taxon>
        <taxon>Chordata</taxon>
        <taxon>Craniata</taxon>
        <taxon>Vertebrata</taxon>
        <taxon>Euteleostomi</taxon>
        <taxon>Actinopterygii</taxon>
        <taxon>Neopterygii</taxon>
        <taxon>Teleostei</taxon>
        <taxon>Neoteleostei</taxon>
        <taxon>Acanthomorphata</taxon>
        <taxon>Ovalentaria</taxon>
        <taxon>Cichlomorphae</taxon>
        <taxon>Cichliformes</taxon>
        <taxon>Cichlidae</taxon>
        <taxon>African cichlids</taxon>
        <taxon>Pseudocrenilabrinae</taxon>
        <taxon>Haplochromini</taxon>
        <taxon>Maylandia</taxon>
        <taxon>Maylandia zebra complex</taxon>
    </lineage>
</organism>
<protein>
    <submittedName>
        <fullName evidence="5">Heat shock protein beta-1-like</fullName>
    </submittedName>
</protein>
<accession>A0A3P9D3N0</accession>
<keyword evidence="6" id="KW-1185">Reference proteome</keyword>
<feature type="region of interest" description="Disordered" evidence="3">
    <location>
        <begin position="182"/>
        <end position="317"/>
    </location>
</feature>
<dbReference type="Gene3D" id="2.60.40.790">
    <property type="match status" value="1"/>
</dbReference>
<evidence type="ECO:0000313" key="6">
    <source>
        <dbReference type="Proteomes" id="UP000265160"/>
    </source>
</evidence>
<dbReference type="GO" id="GO:0005737">
    <property type="term" value="C:cytoplasm"/>
    <property type="evidence" value="ECO:0007669"/>
    <property type="project" value="TreeGrafter"/>
</dbReference>
<reference evidence="5" key="2">
    <citation type="submission" date="2025-09" db="UniProtKB">
        <authorList>
            <consortium name="Ensembl"/>
        </authorList>
    </citation>
    <scope>IDENTIFICATION</scope>
</reference>
<dbReference type="PRINTS" id="PR00299">
    <property type="entry name" value="ACRYSTALLIN"/>
</dbReference>
<dbReference type="GO" id="GO:0042026">
    <property type="term" value="P:protein refolding"/>
    <property type="evidence" value="ECO:0007669"/>
    <property type="project" value="TreeGrafter"/>
</dbReference>
<sequence>MSEQVKADTSCGEYSRGAPWYPLRKWWHLSQLFSQDAGLPSFLESGDARWMDVDWLQRSLAACSWPGYIPAPLFVPYISGSMHHPSQTISKWRVIMDVAHFTPSEISLSIRDGFLEVRGKHEERPDEHGFIARCFTRKYRLPVEMDATKISSTFSVDGFLNVEAPVPETSVPATIPIPIKVIVEDNGEPEVKDEKEEESGRAPDHPEFASSEDHGEGCSLEVHRDQAQPEGATVGLQQHDERMKTEEETHEKPAGDSPSSVPEGDESTDGLQDSSTKPETVESQEGPDTDTSSITQPGEQVQSQQLEAANIQQEITE</sequence>
<dbReference type="GeneID" id="101480920"/>